<evidence type="ECO:0008006" key="4">
    <source>
        <dbReference type="Google" id="ProtNLM"/>
    </source>
</evidence>
<feature type="transmembrane region" description="Helical" evidence="1">
    <location>
        <begin position="153"/>
        <end position="176"/>
    </location>
</feature>
<dbReference type="PANTHER" id="PTHR16740">
    <property type="entry name" value="CYTOCHROME B5-RELATED PROTEIN-RELATED"/>
    <property type="match status" value="1"/>
</dbReference>
<keyword evidence="1" id="KW-1133">Transmembrane helix</keyword>
<evidence type="ECO:0000313" key="3">
    <source>
        <dbReference type="Proteomes" id="UP000054560"/>
    </source>
</evidence>
<keyword evidence="1" id="KW-0812">Transmembrane</keyword>
<name>A0A0L0GCA4_9EUKA</name>
<feature type="transmembrane region" description="Helical" evidence="1">
    <location>
        <begin position="188"/>
        <end position="210"/>
    </location>
</feature>
<organism evidence="2 3">
    <name type="scientific">Sphaeroforma arctica JP610</name>
    <dbReference type="NCBI Taxonomy" id="667725"/>
    <lineage>
        <taxon>Eukaryota</taxon>
        <taxon>Ichthyosporea</taxon>
        <taxon>Ichthyophonida</taxon>
        <taxon>Sphaeroforma</taxon>
    </lineage>
</organism>
<keyword evidence="1" id="KW-0472">Membrane</keyword>
<feature type="transmembrane region" description="Helical" evidence="1">
    <location>
        <begin position="216"/>
        <end position="239"/>
    </location>
</feature>
<evidence type="ECO:0000313" key="2">
    <source>
        <dbReference type="EMBL" id="KNC86627.1"/>
    </source>
</evidence>
<reference evidence="2 3" key="1">
    <citation type="submission" date="2011-02" db="EMBL/GenBank/DDBJ databases">
        <title>The Genome Sequence of Sphaeroforma arctica JP610.</title>
        <authorList>
            <consortium name="The Broad Institute Genome Sequencing Platform"/>
            <person name="Russ C."/>
            <person name="Cuomo C."/>
            <person name="Young S.K."/>
            <person name="Zeng Q."/>
            <person name="Gargeya S."/>
            <person name="Alvarado L."/>
            <person name="Berlin A."/>
            <person name="Chapman S.B."/>
            <person name="Chen Z."/>
            <person name="Freedman E."/>
            <person name="Gellesch M."/>
            <person name="Goldberg J."/>
            <person name="Griggs A."/>
            <person name="Gujja S."/>
            <person name="Heilman E."/>
            <person name="Heiman D."/>
            <person name="Howarth C."/>
            <person name="Mehta T."/>
            <person name="Neiman D."/>
            <person name="Pearson M."/>
            <person name="Roberts A."/>
            <person name="Saif S."/>
            <person name="Shea T."/>
            <person name="Shenoy N."/>
            <person name="Sisk P."/>
            <person name="Stolte C."/>
            <person name="Sykes S."/>
            <person name="White J."/>
            <person name="Yandava C."/>
            <person name="Burger G."/>
            <person name="Gray M.W."/>
            <person name="Holland P.W.H."/>
            <person name="King N."/>
            <person name="Lang F.B.F."/>
            <person name="Roger A.J."/>
            <person name="Ruiz-Trillo I."/>
            <person name="Haas B."/>
            <person name="Nusbaum C."/>
            <person name="Birren B."/>
        </authorList>
    </citation>
    <scope>NUCLEOTIDE SEQUENCE [LARGE SCALE GENOMIC DNA]</scope>
    <source>
        <strain evidence="2 3">JP610</strain>
    </source>
</reference>
<dbReference type="AlphaFoldDB" id="A0A0L0GCA4"/>
<dbReference type="eggNOG" id="KOG4232">
    <property type="taxonomic scope" value="Eukaryota"/>
</dbReference>
<dbReference type="RefSeq" id="XP_014160529.1">
    <property type="nucleotide sequence ID" value="XM_014305054.1"/>
</dbReference>
<gene>
    <name evidence="2" type="ORF">SARC_01256</name>
</gene>
<accession>A0A0L0GCA4</accession>
<dbReference type="EMBL" id="KQ241644">
    <property type="protein sequence ID" value="KNC86627.1"/>
    <property type="molecule type" value="Genomic_DNA"/>
</dbReference>
<sequence length="404" mass="45769">MSFLQLRDASKATFKKGDFYDRVRTRMFEMHPTRASRMQTIRARNLMYFFGVNYILTTLYVLLTEASWSPLFVAMVALCNLSSCVLSGFGHNFSHVANSKMGLFLDLNGLSNAEWNLEHLLSHHMHTNSVLDHDRYSMNPFITWGEQVKGKNLLGTIVTTVTLAVIFFIGESVVALNGNIIHRFRHKYILSFPGGFLLPWIFPVKLAMFFLFQGFWAGLAINLSSMLSVSLYFTILAHCTHMSEPALRAGGLNYDEFGRASHETISKGLDWGLTQLATARDIKNVDIPILNNFLSHRIVQQISSALLLGIDRQSMHHLYPPLDHSIMQDEVRAMALEEINVERTRLPKMALNGASEAEVERMANLLDECEQSLTPIPFPVLFQNLYDVAHGITVEQLLNTKKEV</sequence>
<dbReference type="PANTHER" id="PTHR16740:SF1">
    <property type="entry name" value="CYTOCHROME B5-RELATED PROTEIN-RELATED"/>
    <property type="match status" value="1"/>
</dbReference>
<dbReference type="STRING" id="667725.A0A0L0GCA4"/>
<keyword evidence="3" id="KW-1185">Reference proteome</keyword>
<dbReference type="InterPro" id="IPR053100">
    <property type="entry name" value="Cytochrome_b5-related"/>
</dbReference>
<proteinExistence type="predicted"/>
<protein>
    <recommendedName>
        <fullName evidence="4">Fatty acid desaturase domain-containing protein</fullName>
    </recommendedName>
</protein>
<dbReference type="GeneID" id="25901760"/>
<feature type="transmembrane region" description="Helical" evidence="1">
    <location>
        <begin position="46"/>
        <end position="63"/>
    </location>
</feature>
<evidence type="ECO:0000256" key="1">
    <source>
        <dbReference type="SAM" id="Phobius"/>
    </source>
</evidence>
<dbReference type="OrthoDB" id="260519at2759"/>
<dbReference type="Proteomes" id="UP000054560">
    <property type="component" value="Unassembled WGS sequence"/>
</dbReference>